<dbReference type="PANTHER" id="PTHR43214:SF43">
    <property type="entry name" value="TWO-COMPONENT RESPONSE REGULATOR"/>
    <property type="match status" value="1"/>
</dbReference>
<dbReference type="SUPFAM" id="SSF46894">
    <property type="entry name" value="C-terminal effector domain of the bipartite response regulators"/>
    <property type="match status" value="1"/>
</dbReference>
<protein>
    <recommendedName>
        <fullName evidence="3">Response regulatory domain-containing protein</fullName>
    </recommendedName>
</protein>
<evidence type="ECO:0000256" key="1">
    <source>
        <dbReference type="ARBA" id="ARBA00022553"/>
    </source>
</evidence>
<feature type="non-terminal residue" evidence="4">
    <location>
        <position position="1"/>
    </location>
</feature>
<dbReference type="Pfam" id="PF00196">
    <property type="entry name" value="GerE"/>
    <property type="match status" value="1"/>
</dbReference>
<dbReference type="Gene3D" id="3.40.50.2300">
    <property type="match status" value="1"/>
</dbReference>
<feature type="domain" description="Response regulatory" evidence="3">
    <location>
        <begin position="1"/>
        <end position="104"/>
    </location>
</feature>
<name>A0A381TDC6_9ZZZZ</name>
<evidence type="ECO:0000259" key="3">
    <source>
        <dbReference type="PROSITE" id="PS50110"/>
    </source>
</evidence>
<dbReference type="InterPro" id="IPR016032">
    <property type="entry name" value="Sig_transdc_resp-reg_C-effctor"/>
</dbReference>
<dbReference type="Pfam" id="PF00072">
    <property type="entry name" value="Response_reg"/>
    <property type="match status" value="1"/>
</dbReference>
<dbReference type="InterPro" id="IPR001789">
    <property type="entry name" value="Sig_transdc_resp-reg_receiver"/>
</dbReference>
<dbReference type="GO" id="GO:0003677">
    <property type="term" value="F:DNA binding"/>
    <property type="evidence" value="ECO:0007669"/>
    <property type="project" value="UniProtKB-KW"/>
</dbReference>
<dbReference type="CDD" id="cd17535">
    <property type="entry name" value="REC_NarL-like"/>
    <property type="match status" value="1"/>
</dbReference>
<dbReference type="InterPro" id="IPR058245">
    <property type="entry name" value="NreC/VraR/RcsB-like_REC"/>
</dbReference>
<evidence type="ECO:0000256" key="2">
    <source>
        <dbReference type="ARBA" id="ARBA00023125"/>
    </source>
</evidence>
<evidence type="ECO:0000313" key="4">
    <source>
        <dbReference type="EMBL" id="SVA13578.1"/>
    </source>
</evidence>
<dbReference type="PROSITE" id="PS50110">
    <property type="entry name" value="RESPONSE_REGULATORY"/>
    <property type="match status" value="1"/>
</dbReference>
<keyword evidence="1" id="KW-0597">Phosphoprotein</keyword>
<dbReference type="GO" id="GO:0000160">
    <property type="term" value="P:phosphorelay signal transduction system"/>
    <property type="evidence" value="ECO:0007669"/>
    <property type="project" value="InterPro"/>
</dbReference>
<accession>A0A381TDC6</accession>
<dbReference type="InterPro" id="IPR000792">
    <property type="entry name" value="Tscrpt_reg_LuxR_C"/>
</dbReference>
<proteinExistence type="predicted"/>
<reference evidence="4" key="1">
    <citation type="submission" date="2018-05" db="EMBL/GenBank/DDBJ databases">
        <authorList>
            <person name="Lanie J.A."/>
            <person name="Ng W.-L."/>
            <person name="Kazmierczak K.M."/>
            <person name="Andrzejewski T.M."/>
            <person name="Davidsen T.M."/>
            <person name="Wayne K.J."/>
            <person name="Tettelin H."/>
            <person name="Glass J.I."/>
            <person name="Rusch D."/>
            <person name="Podicherti R."/>
            <person name="Tsui H.-C.T."/>
            <person name="Winkler M.E."/>
        </authorList>
    </citation>
    <scope>NUCLEOTIDE SEQUENCE</scope>
</reference>
<gene>
    <name evidence="4" type="ORF">METZ01_LOCUS66432</name>
</gene>
<dbReference type="SUPFAM" id="SSF52172">
    <property type="entry name" value="CheY-like"/>
    <property type="match status" value="1"/>
</dbReference>
<dbReference type="EMBL" id="UINC01004338">
    <property type="protein sequence ID" value="SVA13578.1"/>
    <property type="molecule type" value="Genomic_DNA"/>
</dbReference>
<dbReference type="InterPro" id="IPR011006">
    <property type="entry name" value="CheY-like_superfamily"/>
</dbReference>
<dbReference type="InterPro" id="IPR039420">
    <property type="entry name" value="WalR-like"/>
</dbReference>
<dbReference type="PANTHER" id="PTHR43214">
    <property type="entry name" value="TWO-COMPONENT RESPONSE REGULATOR"/>
    <property type="match status" value="1"/>
</dbReference>
<dbReference type="GO" id="GO:0006355">
    <property type="term" value="P:regulation of DNA-templated transcription"/>
    <property type="evidence" value="ECO:0007669"/>
    <property type="project" value="InterPro"/>
</dbReference>
<dbReference type="AlphaFoldDB" id="A0A381TDC6"/>
<organism evidence="4">
    <name type="scientific">marine metagenome</name>
    <dbReference type="NCBI Taxonomy" id="408172"/>
    <lineage>
        <taxon>unclassified sequences</taxon>
        <taxon>metagenomes</taxon>
        <taxon>ecological metagenomes</taxon>
    </lineage>
</organism>
<keyword evidence="2" id="KW-0238">DNA-binding</keyword>
<sequence>KRVLETQADFVVSSVCEDGLEAVNKCSELEIDVAVLDIRMPRLDGISASKTIRENNPSISVVVVSAYDDWSYVKDLIETDSKSKAYVLKNSLDDIGELIRIVRKVMQGHLILDNVLIEKLIGYYERHSSDSGNLSGRELEIISRGCKGMTLQEIASDLEIPPSDVEVIQGLVEEKLNVSGDDYLSAQANSTIAFLNLCVSLSLE</sequence>